<reference evidence="2 3" key="1">
    <citation type="journal article" date="2015" name="Genome Announc.">
        <title>Draft Genome Sequences of Marine Isolates of Thalassomonas viridans and Thalassomonas actiniarum.</title>
        <authorList>
            <person name="Olonade I."/>
            <person name="van Zyl L.J."/>
            <person name="Trindade M."/>
        </authorList>
    </citation>
    <scope>NUCLEOTIDE SEQUENCE [LARGE SCALE GENOMIC DNA]</scope>
    <source>
        <strain evidence="2 3">XOM25</strain>
    </source>
</reference>
<reference evidence="2 3" key="2">
    <citation type="journal article" date="2022" name="Mar. Drugs">
        <title>Bioassay-Guided Fractionation Leads to the Detection of Cholic Acid Generated by the Rare Thalassomonas sp.</title>
        <authorList>
            <person name="Pheiffer F."/>
            <person name="Schneider Y.K."/>
            <person name="Hansen E.H."/>
            <person name="Andersen J.H."/>
            <person name="Isaksson J."/>
            <person name="Busche T."/>
            <person name="R C."/>
            <person name="Kalinowski J."/>
            <person name="Zyl L.V."/>
            <person name="Trindade M."/>
        </authorList>
    </citation>
    <scope>NUCLEOTIDE SEQUENCE [LARGE SCALE GENOMIC DNA]</scope>
    <source>
        <strain evidence="2 3">XOM25</strain>
    </source>
</reference>
<accession>A0AAE9YZU7</accession>
<keyword evidence="1" id="KW-0732">Signal</keyword>
<feature type="chain" id="PRO_5042076903" description="DUF4377 domain-containing protein" evidence="1">
    <location>
        <begin position="21"/>
        <end position="244"/>
    </location>
</feature>
<evidence type="ECO:0008006" key="4">
    <source>
        <dbReference type="Google" id="ProtNLM"/>
    </source>
</evidence>
<sequence>MRSYLSALGLALLVSTGSYAQGLSYETVAVDAGEILHAAKKIQAQTGPAYLVNGMISCSEFAIEFPPYGADTDCQLTLGRETQAIGNPEKLLGQLKRIKPMTGPAYSFDASFSASSISQEVPPYRVTEKAEIIVAAYIPTEEVLAASRKIQPQTGPAYLASGRLSCSQLAGELPPYESEQSCQVSLDNAVAQIQEPSEILKVLLQIKAPSGPYYSFETAFTATSITPALPPYQAVDTVKLQLVK</sequence>
<evidence type="ECO:0000313" key="2">
    <source>
        <dbReference type="EMBL" id="WDE03439.1"/>
    </source>
</evidence>
<dbReference type="AlphaFoldDB" id="A0AAE9YZU7"/>
<evidence type="ECO:0000256" key="1">
    <source>
        <dbReference type="SAM" id="SignalP"/>
    </source>
</evidence>
<proteinExistence type="predicted"/>
<protein>
    <recommendedName>
        <fullName evidence="4">DUF4377 domain-containing protein</fullName>
    </recommendedName>
</protein>
<dbReference type="EMBL" id="CP059733">
    <property type="protein sequence ID" value="WDE03439.1"/>
    <property type="molecule type" value="Genomic_DNA"/>
</dbReference>
<organism evidence="2 3">
    <name type="scientific">Thalassomonas viridans</name>
    <dbReference type="NCBI Taxonomy" id="137584"/>
    <lineage>
        <taxon>Bacteria</taxon>
        <taxon>Pseudomonadati</taxon>
        <taxon>Pseudomonadota</taxon>
        <taxon>Gammaproteobacteria</taxon>
        <taxon>Alteromonadales</taxon>
        <taxon>Colwelliaceae</taxon>
        <taxon>Thalassomonas</taxon>
    </lineage>
</organism>
<dbReference type="KEGG" id="tvd:SG34_018830"/>
<gene>
    <name evidence="2" type="ORF">SG34_018830</name>
</gene>
<name>A0AAE9YZU7_9GAMM</name>
<dbReference type="RefSeq" id="WP_152647142.1">
    <property type="nucleotide sequence ID" value="NZ_CP059733.1"/>
</dbReference>
<keyword evidence="3" id="KW-1185">Reference proteome</keyword>
<dbReference type="Proteomes" id="UP000032352">
    <property type="component" value="Chromosome"/>
</dbReference>
<evidence type="ECO:0000313" key="3">
    <source>
        <dbReference type="Proteomes" id="UP000032352"/>
    </source>
</evidence>
<feature type="signal peptide" evidence="1">
    <location>
        <begin position="1"/>
        <end position="20"/>
    </location>
</feature>